<evidence type="ECO:0000313" key="2">
    <source>
        <dbReference type="Proteomes" id="UP000278587"/>
    </source>
</evidence>
<evidence type="ECO:0000313" key="1">
    <source>
        <dbReference type="EMBL" id="RMM12160.1"/>
    </source>
</evidence>
<sequence length="121" mass="13410">MNNSPAVKDFQDVLKAAAVQFLQRHHAEHLTYDYHLRERATLFLTSGFNVVDHIASRIVDLAVSDITAICDRQQIDTAGSTSTHAVIVDPETGTAWAIPVSLIFERIVGSIDCARYRVTNT</sequence>
<proteinExistence type="predicted"/>
<comment type="caution">
    <text evidence="1">The sequence shown here is derived from an EMBL/GenBank/DDBJ whole genome shotgun (WGS) entry which is preliminary data.</text>
</comment>
<protein>
    <submittedName>
        <fullName evidence="1">Uncharacterized protein</fullName>
    </submittedName>
</protein>
<dbReference type="OrthoDB" id="6904776at2"/>
<dbReference type="RefSeq" id="WP_024642634.1">
    <property type="nucleotide sequence ID" value="NZ_LJPW01000159.1"/>
</dbReference>
<dbReference type="EMBL" id="RBOC01000053">
    <property type="protein sequence ID" value="RMM12160.1"/>
    <property type="molecule type" value="Genomic_DNA"/>
</dbReference>
<accession>A0A0N8QR45</accession>
<gene>
    <name evidence="1" type="ORF">ALQ84_02683</name>
</gene>
<dbReference type="Proteomes" id="UP000278587">
    <property type="component" value="Unassembled WGS sequence"/>
</dbReference>
<dbReference type="AlphaFoldDB" id="A0A0N8QR45"/>
<name>A0A0N8QR45_9PSED</name>
<reference evidence="1 2" key="1">
    <citation type="submission" date="2018-08" db="EMBL/GenBank/DDBJ databases">
        <title>Recombination of ecologically and evolutionarily significant loci maintains genetic cohesion in the Pseudomonas syringae species complex.</title>
        <authorList>
            <person name="Dillon M."/>
            <person name="Thakur S."/>
            <person name="Almeida R.N.D."/>
            <person name="Weir B.S."/>
            <person name="Guttman D.S."/>
        </authorList>
    </citation>
    <scope>NUCLEOTIDE SEQUENCE [LARGE SCALE GENOMIC DNA]</scope>
    <source>
        <strain evidence="1 2">ICMP 4086</strain>
    </source>
</reference>
<organism evidence="1 2">
    <name type="scientific">Pseudomonas caricapapayae</name>
    <dbReference type="NCBI Taxonomy" id="46678"/>
    <lineage>
        <taxon>Bacteria</taxon>
        <taxon>Pseudomonadati</taxon>
        <taxon>Pseudomonadota</taxon>
        <taxon>Gammaproteobacteria</taxon>
        <taxon>Pseudomonadales</taxon>
        <taxon>Pseudomonadaceae</taxon>
        <taxon>Pseudomonas</taxon>
    </lineage>
</organism>